<gene>
    <name evidence="1" type="primary">DHX32</name>
    <name evidence="1" type="ORF">GOODEAATRI_017599</name>
</gene>
<reference evidence="1 2" key="1">
    <citation type="submission" date="2021-06" db="EMBL/GenBank/DDBJ databases">
        <authorList>
            <person name="Palmer J.M."/>
        </authorList>
    </citation>
    <scope>NUCLEOTIDE SEQUENCE [LARGE SCALE GENOMIC DNA]</scope>
    <source>
        <strain evidence="1 2">GA_2019</strain>
        <tissue evidence="1">Muscle</tissue>
    </source>
</reference>
<evidence type="ECO:0000313" key="2">
    <source>
        <dbReference type="Proteomes" id="UP001476798"/>
    </source>
</evidence>
<dbReference type="GO" id="GO:0004386">
    <property type="term" value="F:helicase activity"/>
    <property type="evidence" value="ECO:0007669"/>
    <property type="project" value="UniProtKB-KW"/>
</dbReference>
<organism evidence="1 2">
    <name type="scientific">Goodea atripinnis</name>
    <dbReference type="NCBI Taxonomy" id="208336"/>
    <lineage>
        <taxon>Eukaryota</taxon>
        <taxon>Metazoa</taxon>
        <taxon>Chordata</taxon>
        <taxon>Craniata</taxon>
        <taxon>Vertebrata</taxon>
        <taxon>Euteleostomi</taxon>
        <taxon>Actinopterygii</taxon>
        <taxon>Neopterygii</taxon>
        <taxon>Teleostei</taxon>
        <taxon>Neoteleostei</taxon>
        <taxon>Acanthomorphata</taxon>
        <taxon>Ovalentaria</taxon>
        <taxon>Atherinomorphae</taxon>
        <taxon>Cyprinodontiformes</taxon>
        <taxon>Goodeidae</taxon>
        <taxon>Goodea</taxon>
    </lineage>
</organism>
<comment type="caution">
    <text evidence="1">The sequence shown here is derived from an EMBL/GenBank/DDBJ whole genome shotgun (WGS) entry which is preliminary data.</text>
</comment>
<sequence length="72" mass="7923">IPQWCAEFCLSAQFQHGMVVCTQTNKQQAVDLALRVADEMDVNIGHDVGYTIPLETCCCSDTVLRFVDGSVT</sequence>
<proteinExistence type="predicted"/>
<keyword evidence="1" id="KW-0547">Nucleotide-binding</keyword>
<dbReference type="InterPro" id="IPR027417">
    <property type="entry name" value="P-loop_NTPase"/>
</dbReference>
<protein>
    <submittedName>
        <fullName evidence="1">Pre-mRNA-splicing factor ATP-dependent RNA helicase dhx32</fullName>
    </submittedName>
</protein>
<accession>A0ABV0N2C9</accession>
<evidence type="ECO:0000313" key="1">
    <source>
        <dbReference type="EMBL" id="MEQ2165511.1"/>
    </source>
</evidence>
<dbReference type="Gene3D" id="3.40.50.300">
    <property type="entry name" value="P-loop containing nucleotide triphosphate hydrolases"/>
    <property type="match status" value="1"/>
</dbReference>
<dbReference type="EMBL" id="JAHRIO010021434">
    <property type="protein sequence ID" value="MEQ2165511.1"/>
    <property type="molecule type" value="Genomic_DNA"/>
</dbReference>
<keyword evidence="2" id="KW-1185">Reference proteome</keyword>
<keyword evidence="1" id="KW-0378">Hydrolase</keyword>
<dbReference type="Proteomes" id="UP001476798">
    <property type="component" value="Unassembled WGS sequence"/>
</dbReference>
<keyword evidence="1" id="KW-0347">Helicase</keyword>
<name>A0ABV0N2C9_9TELE</name>
<feature type="non-terminal residue" evidence="1">
    <location>
        <position position="1"/>
    </location>
</feature>
<keyword evidence="1" id="KW-0067">ATP-binding</keyword>